<feature type="transmembrane region" description="Helical" evidence="2">
    <location>
        <begin position="161"/>
        <end position="187"/>
    </location>
</feature>
<dbReference type="EMBL" id="WBSO01000006">
    <property type="protein sequence ID" value="KAB8298412.1"/>
    <property type="molecule type" value="Genomic_DNA"/>
</dbReference>
<evidence type="ECO:0000259" key="4">
    <source>
        <dbReference type="PROSITE" id="PS50887"/>
    </source>
</evidence>
<feature type="transmembrane region" description="Helical" evidence="2">
    <location>
        <begin position="208"/>
        <end position="232"/>
    </location>
</feature>
<dbReference type="InterPro" id="IPR050706">
    <property type="entry name" value="Cyclic-di-GMP_PDE-like"/>
</dbReference>
<feature type="transmembrane region" description="Helical" evidence="2">
    <location>
        <begin position="25"/>
        <end position="44"/>
    </location>
</feature>
<dbReference type="PROSITE" id="PS50887">
    <property type="entry name" value="GGDEF"/>
    <property type="match status" value="1"/>
</dbReference>
<dbReference type="SUPFAM" id="SSF141868">
    <property type="entry name" value="EAL domain-like"/>
    <property type="match status" value="1"/>
</dbReference>
<keyword evidence="2" id="KW-0812">Transmembrane</keyword>
<sequence>MATQQHSTLGLNQDDARTPQTRTKILAIACAVVLAAVFIGYLPGLQYAAERTPTDLVMVTISFLICMAYSTELSSVPVASRHTAIPLLVTMMLITEGYNNLLSLLIIITLVCATLSARNVFIGSIRAAAALVPIPMVWFVLGDSPKLLHEIFTSSIPRPEALHLIITNCLLPLVIATALLPLVRFVCDMVMFFISGVPIRKSLGEYSFTRIIVLSFADFAAIVVTILLPAIYQYSDLKITESPVRSILTVSLDVYALILMSFYTLRRMAREEASLRCLLRISDALPLPSAHTEHALSNIINQSLPNIRCIMMTDDQMTPRPFHSYRHSQRIKEQGSQYTIVFERSIFNRPFLPSDEEVLAAAASVLNEELRMNREVGMLRSESETDPLTGAYTYAAFIANLRSMQTESSSNNVAVIYLNIDQFKRINDRYGRLVGNSVLRTTTARINELIPDGAFLARVSGNEFAVILNNFDKAEDVENLADRLRDSTSLPIQTEMGTVSITMVTSLSFATSEEGATQLLIDAGLHESDITTPLHHQNQSTEEHLAMSDALRDAIHQDRLSVMYQPIFRLDDRTIQAIEMFPRITDSHNHRLDFDFILSEAQRLDLGCELTLSMLDHGVKDLLEFRKITPTLNNLCLTLNGSELNDSRFYERLEMLNKNHPDITICLQFGEAVLNTAQVQFDDDLAGLTSMSNVRIALTQAGTTYSEVSALANLPLNVIKLDPSIVNGYGHPLAMKIIGRTVEYAKEDHVHLVFSGINTVKQTELLHHVHGNEAQGNVYASIMAAPELRMRLETMGLALGAPEPEPQSATSADTTPETDDRAGEKTDGNDITKPSYDL</sequence>
<feature type="compositionally biased region" description="Basic and acidic residues" evidence="1">
    <location>
        <begin position="818"/>
        <end position="830"/>
    </location>
</feature>
<dbReference type="PANTHER" id="PTHR33121:SF79">
    <property type="entry name" value="CYCLIC DI-GMP PHOSPHODIESTERASE PDED-RELATED"/>
    <property type="match status" value="1"/>
</dbReference>
<dbReference type="RefSeq" id="WP_167511060.1">
    <property type="nucleotide sequence ID" value="NZ_JBHLXF010000042.1"/>
</dbReference>
<accession>A0A6A2VXS4</accession>
<comment type="caution">
    <text evidence="5">The sequence shown here is derived from an EMBL/GenBank/DDBJ whole genome shotgun (WGS) entry which is preliminary data.</text>
</comment>
<dbReference type="InterPro" id="IPR035919">
    <property type="entry name" value="EAL_sf"/>
</dbReference>
<dbReference type="InterPro" id="IPR000160">
    <property type="entry name" value="GGDEF_dom"/>
</dbReference>
<evidence type="ECO:0000256" key="1">
    <source>
        <dbReference type="SAM" id="MobiDB-lite"/>
    </source>
</evidence>
<evidence type="ECO:0000313" key="6">
    <source>
        <dbReference type="Proteomes" id="UP000440041"/>
    </source>
</evidence>
<feature type="domain" description="EAL" evidence="3">
    <location>
        <begin position="544"/>
        <end position="796"/>
    </location>
</feature>
<evidence type="ECO:0000313" key="5">
    <source>
        <dbReference type="EMBL" id="KAB8298412.1"/>
    </source>
</evidence>
<feature type="region of interest" description="Disordered" evidence="1">
    <location>
        <begin position="800"/>
        <end position="838"/>
    </location>
</feature>
<feature type="domain" description="GGDEF" evidence="4">
    <location>
        <begin position="411"/>
        <end position="543"/>
    </location>
</feature>
<dbReference type="GO" id="GO:0071111">
    <property type="term" value="F:cyclic-guanylate-specific phosphodiesterase activity"/>
    <property type="evidence" value="ECO:0007669"/>
    <property type="project" value="InterPro"/>
</dbReference>
<keyword evidence="2" id="KW-1133">Transmembrane helix</keyword>
<evidence type="ECO:0000259" key="3">
    <source>
        <dbReference type="PROSITE" id="PS50883"/>
    </source>
</evidence>
<dbReference type="Pfam" id="PF00563">
    <property type="entry name" value="EAL"/>
    <property type="match status" value="1"/>
</dbReference>
<dbReference type="PANTHER" id="PTHR33121">
    <property type="entry name" value="CYCLIC DI-GMP PHOSPHODIESTERASE PDEF"/>
    <property type="match status" value="1"/>
</dbReference>
<dbReference type="Proteomes" id="UP000440041">
    <property type="component" value="Unassembled WGS sequence"/>
</dbReference>
<dbReference type="SMART" id="SM00267">
    <property type="entry name" value="GGDEF"/>
    <property type="match status" value="1"/>
</dbReference>
<proteinExistence type="predicted"/>
<dbReference type="Gene3D" id="3.30.70.270">
    <property type="match status" value="1"/>
</dbReference>
<dbReference type="SMART" id="SM00052">
    <property type="entry name" value="EAL"/>
    <property type="match status" value="1"/>
</dbReference>
<dbReference type="AlphaFoldDB" id="A0A6A2VXS4"/>
<dbReference type="CDD" id="cd01949">
    <property type="entry name" value="GGDEF"/>
    <property type="match status" value="1"/>
</dbReference>
<keyword evidence="2" id="KW-0472">Membrane</keyword>
<feature type="transmembrane region" description="Helical" evidence="2">
    <location>
        <begin position="56"/>
        <end position="78"/>
    </location>
</feature>
<dbReference type="InterPro" id="IPR043128">
    <property type="entry name" value="Rev_trsase/Diguanyl_cyclase"/>
</dbReference>
<dbReference type="Pfam" id="PF00990">
    <property type="entry name" value="GGDEF"/>
    <property type="match status" value="1"/>
</dbReference>
<keyword evidence="6" id="KW-1185">Reference proteome</keyword>
<dbReference type="InterPro" id="IPR001633">
    <property type="entry name" value="EAL_dom"/>
</dbReference>
<dbReference type="CDD" id="cd01948">
    <property type="entry name" value="EAL"/>
    <property type="match status" value="1"/>
</dbReference>
<evidence type="ECO:0000256" key="2">
    <source>
        <dbReference type="SAM" id="Phobius"/>
    </source>
</evidence>
<dbReference type="SUPFAM" id="SSF55073">
    <property type="entry name" value="Nucleotide cyclase"/>
    <property type="match status" value="1"/>
</dbReference>
<dbReference type="Gene3D" id="3.20.20.450">
    <property type="entry name" value="EAL domain"/>
    <property type="match status" value="1"/>
</dbReference>
<feature type="transmembrane region" description="Helical" evidence="2">
    <location>
        <begin position="124"/>
        <end position="141"/>
    </location>
</feature>
<feature type="transmembrane region" description="Helical" evidence="2">
    <location>
        <begin position="244"/>
        <end position="265"/>
    </location>
</feature>
<reference evidence="5 6" key="1">
    <citation type="submission" date="2019-09" db="EMBL/GenBank/DDBJ databases">
        <title>Characterization of the phylogenetic diversity of two novel species belonging to the genus Bifidobacterium: Bifidobacterium cebidarum sp. nov. and Bifidobacterium leontopitheci sp. nov.</title>
        <authorList>
            <person name="Lugli G.A."/>
            <person name="Duranti S."/>
            <person name="Milani C."/>
            <person name="Turroni F."/>
            <person name="Ventura M."/>
        </authorList>
    </citation>
    <scope>NUCLEOTIDE SEQUENCE [LARGE SCALE GENOMIC DNA]</scope>
    <source>
        <strain evidence="5 6">DSM 100238</strain>
    </source>
</reference>
<feature type="transmembrane region" description="Helical" evidence="2">
    <location>
        <begin position="98"/>
        <end position="117"/>
    </location>
</feature>
<protein>
    <submittedName>
        <fullName evidence="5">Diguanylate cyclase</fullName>
    </submittedName>
</protein>
<organism evidence="5 6">
    <name type="scientific">Bifidobacterium apri</name>
    <dbReference type="NCBI Taxonomy" id="1769423"/>
    <lineage>
        <taxon>Bacteria</taxon>
        <taxon>Bacillati</taxon>
        <taxon>Actinomycetota</taxon>
        <taxon>Actinomycetes</taxon>
        <taxon>Bifidobacteriales</taxon>
        <taxon>Bifidobacteriaceae</taxon>
        <taxon>Bifidobacterium</taxon>
    </lineage>
</organism>
<dbReference type="NCBIfam" id="TIGR00254">
    <property type="entry name" value="GGDEF"/>
    <property type="match status" value="1"/>
</dbReference>
<gene>
    <name evidence="5" type="ORF">DSM100238_1099</name>
</gene>
<dbReference type="PROSITE" id="PS50883">
    <property type="entry name" value="EAL"/>
    <property type="match status" value="1"/>
</dbReference>
<name>A0A6A2VXS4_9BIFI</name>
<dbReference type="InterPro" id="IPR029787">
    <property type="entry name" value="Nucleotide_cyclase"/>
</dbReference>